<feature type="compositionally biased region" description="Basic and acidic residues" evidence="1">
    <location>
        <begin position="166"/>
        <end position="183"/>
    </location>
</feature>
<dbReference type="PROSITE" id="PS50011">
    <property type="entry name" value="PROTEIN_KINASE_DOM"/>
    <property type="match status" value="1"/>
</dbReference>
<feature type="non-terminal residue" evidence="3">
    <location>
        <position position="1"/>
    </location>
</feature>
<protein>
    <submittedName>
        <fullName evidence="3">21529_t:CDS:1</fullName>
    </submittedName>
</protein>
<reference evidence="3" key="1">
    <citation type="submission" date="2021-06" db="EMBL/GenBank/DDBJ databases">
        <authorList>
            <person name="Kallberg Y."/>
            <person name="Tangrot J."/>
            <person name="Rosling A."/>
        </authorList>
    </citation>
    <scope>NUCLEOTIDE SEQUENCE</scope>
    <source>
        <strain evidence="3">MA453B</strain>
    </source>
</reference>
<dbReference type="GO" id="GO:0005524">
    <property type="term" value="F:ATP binding"/>
    <property type="evidence" value="ECO:0007669"/>
    <property type="project" value="InterPro"/>
</dbReference>
<dbReference type="GO" id="GO:0007165">
    <property type="term" value="P:signal transduction"/>
    <property type="evidence" value="ECO:0007669"/>
    <property type="project" value="TreeGrafter"/>
</dbReference>
<evidence type="ECO:0000313" key="3">
    <source>
        <dbReference type="EMBL" id="CAG8653821.1"/>
    </source>
</evidence>
<feature type="domain" description="Protein kinase" evidence="2">
    <location>
        <begin position="1"/>
        <end position="205"/>
    </location>
</feature>
<dbReference type="PANTHER" id="PTHR23257:SF963">
    <property type="entry name" value="AT08303P"/>
    <property type="match status" value="1"/>
</dbReference>
<dbReference type="PANTHER" id="PTHR23257">
    <property type="entry name" value="SERINE-THREONINE PROTEIN KINASE"/>
    <property type="match status" value="1"/>
</dbReference>
<dbReference type="Proteomes" id="UP000789405">
    <property type="component" value="Unassembled WGS sequence"/>
</dbReference>
<feature type="region of interest" description="Disordered" evidence="1">
    <location>
        <begin position="150"/>
        <end position="183"/>
    </location>
</feature>
<evidence type="ECO:0000256" key="1">
    <source>
        <dbReference type="SAM" id="MobiDB-lite"/>
    </source>
</evidence>
<evidence type="ECO:0000259" key="2">
    <source>
        <dbReference type="PROSITE" id="PS50011"/>
    </source>
</evidence>
<dbReference type="GO" id="GO:0004672">
    <property type="term" value="F:protein kinase activity"/>
    <property type="evidence" value="ECO:0007669"/>
    <property type="project" value="InterPro"/>
</dbReference>
<dbReference type="InterPro" id="IPR001245">
    <property type="entry name" value="Ser-Thr/Tyr_kinase_cat_dom"/>
</dbReference>
<dbReference type="EMBL" id="CAJVPY010005968">
    <property type="protein sequence ID" value="CAG8653821.1"/>
    <property type="molecule type" value="Genomic_DNA"/>
</dbReference>
<gene>
    <name evidence="3" type="ORF">DERYTH_LOCUS10330</name>
</gene>
<name>A0A9N9DYF8_9GLOM</name>
<organism evidence="3 4">
    <name type="scientific">Dentiscutata erythropus</name>
    <dbReference type="NCBI Taxonomy" id="1348616"/>
    <lineage>
        <taxon>Eukaryota</taxon>
        <taxon>Fungi</taxon>
        <taxon>Fungi incertae sedis</taxon>
        <taxon>Mucoromycota</taxon>
        <taxon>Glomeromycotina</taxon>
        <taxon>Glomeromycetes</taxon>
        <taxon>Diversisporales</taxon>
        <taxon>Gigasporaceae</taxon>
        <taxon>Dentiscutata</taxon>
    </lineage>
</organism>
<keyword evidence="4" id="KW-1185">Reference proteome</keyword>
<sequence>GRYSKLLIGKWKPLKQDEVVDDKELVNVDIVLKVLKGSKNFNSTFLNEFRINYQIYQLLGEYAVPFYGLTIHPETKDYAMVMKHAIHSDLRKFIDKSELTWPKRVEILSKIAKSLNALHELNIIHCDFHCGNILVDDETKIFIRDFGFSDSSDSESNDSNYGDSRIGIKKEKDPEKEPEKKCEHEKKYIDRRYVTQIYSFKLEGK</sequence>
<proteinExistence type="predicted"/>
<evidence type="ECO:0000313" key="4">
    <source>
        <dbReference type="Proteomes" id="UP000789405"/>
    </source>
</evidence>
<dbReference type="Gene3D" id="1.10.510.10">
    <property type="entry name" value="Transferase(Phosphotransferase) domain 1"/>
    <property type="match status" value="1"/>
</dbReference>
<dbReference type="Pfam" id="PF07714">
    <property type="entry name" value="PK_Tyr_Ser-Thr"/>
    <property type="match status" value="1"/>
</dbReference>
<dbReference type="OrthoDB" id="6718656at2759"/>
<dbReference type="InterPro" id="IPR011009">
    <property type="entry name" value="Kinase-like_dom_sf"/>
</dbReference>
<dbReference type="InterPro" id="IPR000719">
    <property type="entry name" value="Prot_kinase_dom"/>
</dbReference>
<dbReference type="InterPro" id="IPR050167">
    <property type="entry name" value="Ser_Thr_protein_kinase"/>
</dbReference>
<comment type="caution">
    <text evidence="3">The sequence shown here is derived from an EMBL/GenBank/DDBJ whole genome shotgun (WGS) entry which is preliminary data.</text>
</comment>
<dbReference type="AlphaFoldDB" id="A0A9N9DYF8"/>
<dbReference type="GO" id="GO:0005737">
    <property type="term" value="C:cytoplasm"/>
    <property type="evidence" value="ECO:0007669"/>
    <property type="project" value="TreeGrafter"/>
</dbReference>
<dbReference type="SUPFAM" id="SSF56112">
    <property type="entry name" value="Protein kinase-like (PK-like)"/>
    <property type="match status" value="1"/>
</dbReference>
<accession>A0A9N9DYF8</accession>